<gene>
    <name evidence="2" type="ORF">Godav_000460</name>
</gene>
<proteinExistence type="predicted"/>
<dbReference type="PANTHER" id="PTHR47723:SF19">
    <property type="entry name" value="POLYNUCLEOTIDYL TRANSFERASE, RIBONUCLEASE H-LIKE SUPERFAMILY PROTEIN"/>
    <property type="match status" value="1"/>
</dbReference>
<dbReference type="InterPro" id="IPR036397">
    <property type="entry name" value="RNaseH_sf"/>
</dbReference>
<dbReference type="GO" id="GO:0004523">
    <property type="term" value="F:RNA-DNA hybrid ribonuclease activity"/>
    <property type="evidence" value="ECO:0007669"/>
    <property type="project" value="InterPro"/>
</dbReference>
<feature type="domain" description="RNase H type-1" evidence="1">
    <location>
        <begin position="150"/>
        <end position="209"/>
    </location>
</feature>
<dbReference type="InterPro" id="IPR002156">
    <property type="entry name" value="RNaseH_domain"/>
</dbReference>
<dbReference type="Proteomes" id="UP000593561">
    <property type="component" value="Unassembled WGS sequence"/>
</dbReference>
<evidence type="ECO:0000259" key="1">
    <source>
        <dbReference type="Pfam" id="PF13456"/>
    </source>
</evidence>
<evidence type="ECO:0000313" key="3">
    <source>
        <dbReference type="Proteomes" id="UP000593561"/>
    </source>
</evidence>
<name>A0A7J8SZR1_GOSDV</name>
<dbReference type="AlphaFoldDB" id="A0A7J8SZR1"/>
<accession>A0A7J8SZR1</accession>
<dbReference type="Gene3D" id="3.30.420.10">
    <property type="entry name" value="Ribonuclease H-like superfamily/Ribonuclease H"/>
    <property type="match status" value="1"/>
</dbReference>
<dbReference type="CDD" id="cd06222">
    <property type="entry name" value="RNase_H_like"/>
    <property type="match status" value="1"/>
</dbReference>
<dbReference type="PANTHER" id="PTHR47723">
    <property type="entry name" value="OS05G0353850 PROTEIN"/>
    <property type="match status" value="1"/>
</dbReference>
<evidence type="ECO:0000313" key="2">
    <source>
        <dbReference type="EMBL" id="MBA0631601.1"/>
    </source>
</evidence>
<dbReference type="GO" id="GO:0003676">
    <property type="term" value="F:nucleic acid binding"/>
    <property type="evidence" value="ECO:0007669"/>
    <property type="project" value="InterPro"/>
</dbReference>
<keyword evidence="3" id="KW-1185">Reference proteome</keyword>
<dbReference type="InterPro" id="IPR053151">
    <property type="entry name" value="RNase_H-like"/>
</dbReference>
<dbReference type="Pfam" id="PF13456">
    <property type="entry name" value="RVT_3"/>
    <property type="match status" value="1"/>
</dbReference>
<dbReference type="EMBL" id="JABFAC010000013">
    <property type="protein sequence ID" value="MBA0631601.1"/>
    <property type="molecule type" value="Genomic_DNA"/>
</dbReference>
<feature type="non-terminal residue" evidence="2">
    <location>
        <position position="233"/>
    </location>
</feature>
<dbReference type="InterPro" id="IPR044730">
    <property type="entry name" value="RNase_H-like_dom_plant"/>
</dbReference>
<reference evidence="2 3" key="1">
    <citation type="journal article" date="2019" name="Genome Biol. Evol.">
        <title>Insights into the evolution of the New World diploid cottons (Gossypium, subgenus Houzingenia) based on genome sequencing.</title>
        <authorList>
            <person name="Grover C.E."/>
            <person name="Arick M.A. 2nd"/>
            <person name="Thrash A."/>
            <person name="Conover J.L."/>
            <person name="Sanders W.S."/>
            <person name="Peterson D.G."/>
            <person name="Frelichowski J.E."/>
            <person name="Scheffler J.A."/>
            <person name="Scheffler B.E."/>
            <person name="Wendel J.F."/>
        </authorList>
    </citation>
    <scope>NUCLEOTIDE SEQUENCE [LARGE SCALE GENOMIC DNA]</scope>
    <source>
        <strain evidence="2">27</strain>
        <tissue evidence="2">Leaf</tissue>
    </source>
</reference>
<comment type="caution">
    <text evidence="2">The sequence shown here is derived from an EMBL/GenBank/DDBJ whole genome shotgun (WGS) entry which is preliminary data.</text>
</comment>
<sequence>LLTNVERTRRGISHSSSCPICGYETEDILYVLRDCSAAKEVWAPVVPFDQQYRFFSGTLHEWLNDNLCSHFRLVGRWTTWSCLFRLVAWRIWKNRNIFVFQNISWPPTEIIKISFGWAQQYGISHMRFQQNDHISDPSASLMDSRVHLFTDGAVARDSEKASVGGVLRDQFGNWILEFNRFLGSYTRFEAKLWGILDGMLLLLSKGFKRGITVLRRVQRLLESEGAVVDSVCS</sequence>
<organism evidence="2 3">
    <name type="scientific">Gossypium davidsonii</name>
    <name type="common">Davidson's cotton</name>
    <name type="synonym">Gossypium klotzschianum subsp. davidsonii</name>
    <dbReference type="NCBI Taxonomy" id="34287"/>
    <lineage>
        <taxon>Eukaryota</taxon>
        <taxon>Viridiplantae</taxon>
        <taxon>Streptophyta</taxon>
        <taxon>Embryophyta</taxon>
        <taxon>Tracheophyta</taxon>
        <taxon>Spermatophyta</taxon>
        <taxon>Magnoliopsida</taxon>
        <taxon>eudicotyledons</taxon>
        <taxon>Gunneridae</taxon>
        <taxon>Pentapetalae</taxon>
        <taxon>rosids</taxon>
        <taxon>malvids</taxon>
        <taxon>Malvales</taxon>
        <taxon>Malvaceae</taxon>
        <taxon>Malvoideae</taxon>
        <taxon>Gossypium</taxon>
    </lineage>
</organism>
<protein>
    <recommendedName>
        <fullName evidence="1">RNase H type-1 domain-containing protein</fullName>
    </recommendedName>
</protein>